<proteinExistence type="predicted"/>
<protein>
    <submittedName>
        <fullName evidence="1">Uncharacterized protein</fullName>
    </submittedName>
</protein>
<sequence>MVNHHFILVTIPAQGHINPTLQFAKRLIGMGVQVTFATSIYVHRRFTKKPTVNGLSFALFSDGFDDGFNPNNDGDLQHYLSELRRRGSESLSTLIQDSANEGRPFTCLVYSILLPWAAEVARGLHLPSALLWIQPATVLDIYYYYFHDHGEYIKDKIEDPSSCIELPGLPPLTSHDLPSFLLSQNLYTFALPSFKEQLEVLDQETNPRVLVNTFEALEPEALIAVDKLNVIGIGPLIPSAFLDGKDTCDTSFGGDLFHGENDYIEWLDSKPDSSVVYVSFGTIALLSKQQTEEIARALLDSGHPFLWVIRENKKEGEDKEKERKPEEELSCIEELEEKGKIVKWCSQVEVLSHPSLGCFVTHCGWNSTIESLVSGVPVVAFPQWTDQTTNAKLIEDVWKIGVRVKVNEDGIVVSEEIRRCLDVVMESGEKREELRINAKKWREMAIEAVKEEGSSIKNLRAFVDEVAEECSLPN</sequence>
<name>A0ACB9LZT8_BAUVA</name>
<organism evidence="1 2">
    <name type="scientific">Bauhinia variegata</name>
    <name type="common">Purple orchid tree</name>
    <name type="synonym">Phanera variegata</name>
    <dbReference type="NCBI Taxonomy" id="167791"/>
    <lineage>
        <taxon>Eukaryota</taxon>
        <taxon>Viridiplantae</taxon>
        <taxon>Streptophyta</taxon>
        <taxon>Embryophyta</taxon>
        <taxon>Tracheophyta</taxon>
        <taxon>Spermatophyta</taxon>
        <taxon>Magnoliopsida</taxon>
        <taxon>eudicotyledons</taxon>
        <taxon>Gunneridae</taxon>
        <taxon>Pentapetalae</taxon>
        <taxon>rosids</taxon>
        <taxon>fabids</taxon>
        <taxon>Fabales</taxon>
        <taxon>Fabaceae</taxon>
        <taxon>Cercidoideae</taxon>
        <taxon>Cercideae</taxon>
        <taxon>Bauhiniinae</taxon>
        <taxon>Bauhinia</taxon>
    </lineage>
</organism>
<dbReference type="EMBL" id="CM039435">
    <property type="protein sequence ID" value="KAI4317399.1"/>
    <property type="molecule type" value="Genomic_DNA"/>
</dbReference>
<comment type="caution">
    <text evidence="1">The sequence shown here is derived from an EMBL/GenBank/DDBJ whole genome shotgun (WGS) entry which is preliminary data.</text>
</comment>
<keyword evidence="2" id="KW-1185">Reference proteome</keyword>
<accession>A0ACB9LZT8</accession>
<evidence type="ECO:0000313" key="1">
    <source>
        <dbReference type="EMBL" id="KAI4317399.1"/>
    </source>
</evidence>
<evidence type="ECO:0000313" key="2">
    <source>
        <dbReference type="Proteomes" id="UP000828941"/>
    </source>
</evidence>
<gene>
    <name evidence="1" type="ORF">L6164_025268</name>
</gene>
<dbReference type="Proteomes" id="UP000828941">
    <property type="component" value="Chromosome 10"/>
</dbReference>
<reference evidence="1 2" key="1">
    <citation type="journal article" date="2022" name="DNA Res.">
        <title>Chromosomal-level genome assembly of the orchid tree Bauhinia variegata (Leguminosae; Cercidoideae) supports the allotetraploid origin hypothesis of Bauhinia.</title>
        <authorList>
            <person name="Zhong Y."/>
            <person name="Chen Y."/>
            <person name="Zheng D."/>
            <person name="Pang J."/>
            <person name="Liu Y."/>
            <person name="Luo S."/>
            <person name="Meng S."/>
            <person name="Qian L."/>
            <person name="Wei D."/>
            <person name="Dai S."/>
            <person name="Zhou R."/>
        </authorList>
    </citation>
    <scope>NUCLEOTIDE SEQUENCE [LARGE SCALE GENOMIC DNA]</scope>
    <source>
        <strain evidence="1">BV-YZ2020</strain>
    </source>
</reference>